<sequence length="138" mass="16457">MNYKNKETLIQSFNGNIDQVYFSHLNKKAKIQFLADKNEKLDKEVDKFSGALKLNICGALNLIERLTKILKKEFKKRDKKVFKEFSKKLKAQQRLNINEEVLNKVEIPDREILHYFADLHFIIDRLEQSNTNKTRRMK</sequence>
<proteinExistence type="predicted"/>
<comment type="caution">
    <text evidence="1">The sequence shown here is derived from an EMBL/GenBank/DDBJ whole genome shotgun (WGS) entry which is preliminary data.</text>
</comment>
<evidence type="ECO:0000313" key="2">
    <source>
        <dbReference type="Proteomes" id="UP000018143"/>
    </source>
</evidence>
<evidence type="ECO:0000313" key="1">
    <source>
        <dbReference type="EMBL" id="GAD17827.1"/>
    </source>
</evidence>
<dbReference type="Proteomes" id="UP000018143">
    <property type="component" value="Unassembled WGS sequence"/>
</dbReference>
<organism evidence="1 2">
    <name type="scientific">Helicobacter fennelliae MRY12-0050</name>
    <dbReference type="NCBI Taxonomy" id="1325130"/>
    <lineage>
        <taxon>Bacteria</taxon>
        <taxon>Pseudomonadati</taxon>
        <taxon>Campylobacterota</taxon>
        <taxon>Epsilonproteobacteria</taxon>
        <taxon>Campylobacterales</taxon>
        <taxon>Helicobacteraceae</taxon>
        <taxon>Helicobacter</taxon>
    </lineage>
</organism>
<gene>
    <name evidence="1" type="ORF">HFN_0642</name>
</gene>
<dbReference type="RefSeq" id="WP_023945963.1">
    <property type="nucleotide sequence ID" value="NZ_BASD01000001.1"/>
</dbReference>
<reference evidence="1 2" key="1">
    <citation type="journal article" date="2013" name="Genome Announc.">
        <title>Draft Genome Sequence of Helicobacter fennelliae Strain MRY12-0050, Isolated from a Bacteremia Patient.</title>
        <authorList>
            <person name="Rimbara E."/>
            <person name="Matsui M."/>
            <person name="Mori S."/>
            <person name="Suzuki S."/>
            <person name="Suzuki M."/>
            <person name="Kim H."/>
            <person name="Sekizuka T."/>
            <person name="Kuroda M."/>
            <person name="Shibayama K."/>
        </authorList>
    </citation>
    <scope>NUCLEOTIDE SEQUENCE [LARGE SCALE GENOMIC DNA]</scope>
    <source>
        <strain evidence="1 2">MRY12-0050</strain>
    </source>
</reference>
<dbReference type="STRING" id="1325130.HFN_0642"/>
<accession>T1DUP6</accession>
<keyword evidence="2" id="KW-1185">Reference proteome</keyword>
<protein>
    <submittedName>
        <fullName evidence="1">Uncharacterized protein</fullName>
    </submittedName>
</protein>
<name>T1DUP6_9HELI</name>
<dbReference type="EMBL" id="BASD01000001">
    <property type="protein sequence ID" value="GAD17827.1"/>
    <property type="molecule type" value="Genomic_DNA"/>
</dbReference>
<dbReference type="AlphaFoldDB" id="T1DUP6"/>